<dbReference type="InterPro" id="IPR000719">
    <property type="entry name" value="Prot_kinase_dom"/>
</dbReference>
<evidence type="ECO:0000256" key="5">
    <source>
        <dbReference type="ARBA" id="ARBA00022729"/>
    </source>
</evidence>
<dbReference type="PANTHER" id="PTHR27008">
    <property type="entry name" value="OS04G0122200 PROTEIN"/>
    <property type="match status" value="1"/>
</dbReference>
<organism evidence="12 13">
    <name type="scientific">Nyssa sinensis</name>
    <dbReference type="NCBI Taxonomy" id="561372"/>
    <lineage>
        <taxon>Eukaryota</taxon>
        <taxon>Viridiplantae</taxon>
        <taxon>Streptophyta</taxon>
        <taxon>Embryophyta</taxon>
        <taxon>Tracheophyta</taxon>
        <taxon>Spermatophyta</taxon>
        <taxon>Magnoliopsida</taxon>
        <taxon>eudicotyledons</taxon>
        <taxon>Gunneridae</taxon>
        <taxon>Pentapetalae</taxon>
        <taxon>asterids</taxon>
        <taxon>Cornales</taxon>
        <taxon>Nyssaceae</taxon>
        <taxon>Nyssa</taxon>
    </lineage>
</organism>
<keyword evidence="13" id="KW-1185">Reference proteome</keyword>
<keyword evidence="10" id="KW-0067">ATP-binding</keyword>
<dbReference type="Proteomes" id="UP000325577">
    <property type="component" value="Linkage Group LG17"/>
</dbReference>
<evidence type="ECO:0000313" key="12">
    <source>
        <dbReference type="EMBL" id="KAA8535558.1"/>
    </source>
</evidence>
<accession>A0A5J5AZ56</accession>
<evidence type="ECO:0000313" key="13">
    <source>
        <dbReference type="Proteomes" id="UP000325577"/>
    </source>
</evidence>
<gene>
    <name evidence="12" type="ORF">F0562_030556</name>
</gene>
<dbReference type="InterPro" id="IPR013210">
    <property type="entry name" value="LRR_N_plant-typ"/>
</dbReference>
<dbReference type="PANTHER" id="PTHR27008:SF497">
    <property type="entry name" value="OS11G0695000 PROTEIN"/>
    <property type="match status" value="1"/>
</dbReference>
<keyword evidence="5" id="KW-0732">Signal</keyword>
<dbReference type="Gene3D" id="3.80.10.10">
    <property type="entry name" value="Ribonuclease Inhibitor"/>
    <property type="match status" value="3"/>
</dbReference>
<dbReference type="Pfam" id="PF00069">
    <property type="entry name" value="Pkinase"/>
    <property type="match status" value="1"/>
</dbReference>
<dbReference type="EMBL" id="CM018040">
    <property type="protein sequence ID" value="KAA8535558.1"/>
    <property type="molecule type" value="Genomic_DNA"/>
</dbReference>
<dbReference type="InterPro" id="IPR001611">
    <property type="entry name" value="Leu-rich_rpt"/>
</dbReference>
<feature type="domain" description="Protein kinase" evidence="11">
    <location>
        <begin position="390"/>
        <end position="487"/>
    </location>
</feature>
<dbReference type="GO" id="GO:0016020">
    <property type="term" value="C:membrane"/>
    <property type="evidence" value="ECO:0007669"/>
    <property type="project" value="UniProtKB-SubCell"/>
</dbReference>
<dbReference type="InterPro" id="IPR017441">
    <property type="entry name" value="Protein_kinase_ATP_BS"/>
</dbReference>
<evidence type="ECO:0000256" key="2">
    <source>
        <dbReference type="ARBA" id="ARBA00009592"/>
    </source>
</evidence>
<dbReference type="GO" id="GO:0006952">
    <property type="term" value="P:defense response"/>
    <property type="evidence" value="ECO:0007669"/>
    <property type="project" value="UniProtKB-ARBA"/>
</dbReference>
<evidence type="ECO:0000256" key="3">
    <source>
        <dbReference type="ARBA" id="ARBA00022614"/>
    </source>
</evidence>
<evidence type="ECO:0000256" key="1">
    <source>
        <dbReference type="ARBA" id="ARBA00004479"/>
    </source>
</evidence>
<dbReference type="InterPro" id="IPR032675">
    <property type="entry name" value="LRR_dom_sf"/>
</dbReference>
<keyword evidence="6" id="KW-0677">Repeat</keyword>
<dbReference type="GO" id="GO:0004672">
    <property type="term" value="F:protein kinase activity"/>
    <property type="evidence" value="ECO:0007669"/>
    <property type="project" value="InterPro"/>
</dbReference>
<evidence type="ECO:0000256" key="7">
    <source>
        <dbReference type="ARBA" id="ARBA00022989"/>
    </source>
</evidence>
<name>A0A5J5AZ56_9ASTE</name>
<dbReference type="Pfam" id="PF08263">
    <property type="entry name" value="LRRNT_2"/>
    <property type="match status" value="1"/>
</dbReference>
<dbReference type="OrthoDB" id="687555at2759"/>
<dbReference type="SMART" id="SM00369">
    <property type="entry name" value="LRR_TYP"/>
    <property type="match status" value="5"/>
</dbReference>
<evidence type="ECO:0000256" key="10">
    <source>
        <dbReference type="PROSITE-ProRule" id="PRU10141"/>
    </source>
</evidence>
<feature type="binding site" evidence="10">
    <location>
        <position position="418"/>
    </location>
    <ligand>
        <name>ATP</name>
        <dbReference type="ChEBI" id="CHEBI:30616"/>
    </ligand>
</feature>
<keyword evidence="3" id="KW-0433">Leucine-rich repeat</keyword>
<dbReference type="FunFam" id="3.30.200.20:FF:000661">
    <property type="entry name" value="Serine-threonine protein kinase plant-type"/>
    <property type="match status" value="1"/>
</dbReference>
<dbReference type="FunFam" id="3.80.10.10:FF:000275">
    <property type="entry name" value="Leucine-rich repeat receptor-like protein kinase"/>
    <property type="match status" value="1"/>
</dbReference>
<reference evidence="12 13" key="1">
    <citation type="submission" date="2019-09" db="EMBL/GenBank/DDBJ databases">
        <title>A chromosome-level genome assembly of the Chinese tupelo Nyssa sinensis.</title>
        <authorList>
            <person name="Yang X."/>
            <person name="Kang M."/>
            <person name="Yang Y."/>
            <person name="Xiong H."/>
            <person name="Wang M."/>
            <person name="Zhang Z."/>
            <person name="Wang Z."/>
            <person name="Wu H."/>
            <person name="Ma T."/>
            <person name="Liu J."/>
            <person name="Xi Z."/>
        </authorList>
    </citation>
    <scope>NUCLEOTIDE SEQUENCE [LARGE SCALE GENOMIC DNA]</scope>
    <source>
        <strain evidence="12">J267</strain>
        <tissue evidence="12">Leaf</tissue>
    </source>
</reference>
<sequence>MTKMKRFYKTPLLVLLLVQPFMVRMAFFTSNITDQLALLAFKSAIKFDPNNVLGSNWTENTNFCNWVGVLCSPHRQRVTGLRLPSKGLQGTISPHIGNLSFLMRLNLGNNSFHGHLIEELSRLRRLTVLILDKNHFEGMIPPSLHHCRRLQVMSMPFNRLTGGIPSELSTLPWLRLIFLGRNNLTSTIPPSLGNMSSLVALGLEQNKLHGNIPAEIGNLPSTTGRWLPNLELLNLGGNLLSGNIPLYLSNLSSLIHLYIPGNQFSGTVPMSLGQLELLIDLNLENNQLTLEPGSLEISFLTALTNLRSLETLIIDNNPFNGILPDSIGNLSSSLQMFFAPCCQIKGRIPEGIGSMGNLTYLVLSDNNLNGTIPSTIGEATKELCRETNNFCESNLLGVGGFGSVYKGILSDGAIVAVKILNLQMEGAFKSFDAECHVLRTVRHQNLVKVISSCSNLELRALVLQYMAMEVLRSGCILTTTAWISYKE</sequence>
<dbReference type="Gene3D" id="3.30.200.20">
    <property type="entry name" value="Phosphorylase Kinase, domain 1"/>
    <property type="match status" value="1"/>
</dbReference>
<evidence type="ECO:0000256" key="9">
    <source>
        <dbReference type="ARBA" id="ARBA00023180"/>
    </source>
</evidence>
<dbReference type="AlphaFoldDB" id="A0A5J5AZ56"/>
<comment type="subcellular location">
    <subcellularLocation>
        <location evidence="1">Membrane</location>
        <topology evidence="1">Single-pass type I membrane protein</topology>
    </subcellularLocation>
</comment>
<evidence type="ECO:0000256" key="4">
    <source>
        <dbReference type="ARBA" id="ARBA00022692"/>
    </source>
</evidence>
<dbReference type="Pfam" id="PF00560">
    <property type="entry name" value="LRR_1"/>
    <property type="match status" value="4"/>
</dbReference>
<dbReference type="PROSITE" id="PS50011">
    <property type="entry name" value="PROTEIN_KINASE_DOM"/>
    <property type="match status" value="1"/>
</dbReference>
<dbReference type="InterPro" id="IPR051809">
    <property type="entry name" value="Plant_receptor-like_S/T_kinase"/>
</dbReference>
<dbReference type="SUPFAM" id="SSF56112">
    <property type="entry name" value="Protein kinase-like (PK-like)"/>
    <property type="match status" value="1"/>
</dbReference>
<protein>
    <recommendedName>
        <fullName evidence="11">Protein kinase domain-containing protein</fullName>
    </recommendedName>
</protein>
<dbReference type="InterPro" id="IPR003591">
    <property type="entry name" value="Leu-rich_rpt_typical-subtyp"/>
</dbReference>
<evidence type="ECO:0000256" key="6">
    <source>
        <dbReference type="ARBA" id="ARBA00022737"/>
    </source>
</evidence>
<comment type="similarity">
    <text evidence="2">Belongs to the RLP family.</text>
</comment>
<dbReference type="SUPFAM" id="SSF52058">
    <property type="entry name" value="L domain-like"/>
    <property type="match status" value="2"/>
</dbReference>
<evidence type="ECO:0000259" key="11">
    <source>
        <dbReference type="PROSITE" id="PS50011"/>
    </source>
</evidence>
<dbReference type="GO" id="GO:0051707">
    <property type="term" value="P:response to other organism"/>
    <property type="evidence" value="ECO:0007669"/>
    <property type="project" value="UniProtKB-ARBA"/>
</dbReference>
<keyword evidence="8" id="KW-0472">Membrane</keyword>
<evidence type="ECO:0000256" key="8">
    <source>
        <dbReference type="ARBA" id="ARBA00023136"/>
    </source>
</evidence>
<keyword evidence="9" id="KW-0325">Glycoprotein</keyword>
<keyword evidence="4" id="KW-0812">Transmembrane</keyword>
<dbReference type="GO" id="GO:0005524">
    <property type="term" value="F:ATP binding"/>
    <property type="evidence" value="ECO:0007669"/>
    <property type="project" value="UniProtKB-UniRule"/>
</dbReference>
<keyword evidence="10" id="KW-0547">Nucleotide-binding</keyword>
<dbReference type="InterPro" id="IPR011009">
    <property type="entry name" value="Kinase-like_dom_sf"/>
</dbReference>
<keyword evidence="7" id="KW-1133">Transmembrane helix</keyword>
<proteinExistence type="inferred from homology"/>
<dbReference type="PROSITE" id="PS00107">
    <property type="entry name" value="PROTEIN_KINASE_ATP"/>
    <property type="match status" value="1"/>
</dbReference>